<dbReference type="InterPro" id="IPR043502">
    <property type="entry name" value="DNA/RNA_pol_sf"/>
</dbReference>
<dbReference type="Pfam" id="PF13438">
    <property type="entry name" value="DUF4113"/>
    <property type="match status" value="1"/>
</dbReference>
<dbReference type="InterPro" id="IPR017961">
    <property type="entry name" value="DNA_pol_Y-fam_little_finger"/>
</dbReference>
<dbReference type="SUPFAM" id="SSF56672">
    <property type="entry name" value="DNA/RNA polymerases"/>
    <property type="match status" value="1"/>
</dbReference>
<dbReference type="InterPro" id="IPR001126">
    <property type="entry name" value="UmuC"/>
</dbReference>
<evidence type="ECO:0000256" key="2">
    <source>
        <dbReference type="ARBA" id="ARBA00022763"/>
    </source>
</evidence>
<dbReference type="PROSITE" id="PS50173">
    <property type="entry name" value="UMUC"/>
    <property type="match status" value="1"/>
</dbReference>
<dbReference type="Gene3D" id="3.30.70.270">
    <property type="match status" value="1"/>
</dbReference>
<name>A0ABM6S228_9GAMM</name>
<gene>
    <name evidence="7" type="ORF">C2E16_08940</name>
</gene>
<dbReference type="Gene3D" id="3.30.1490.100">
    <property type="entry name" value="DNA polymerase, Y-family, little finger domain"/>
    <property type="match status" value="1"/>
</dbReference>
<dbReference type="Gene3D" id="1.10.150.20">
    <property type="entry name" value="5' to 3' exonuclease, C-terminal subdomain"/>
    <property type="match status" value="1"/>
</dbReference>
<protein>
    <submittedName>
        <fullName evidence="7">Translesion error-prone DNA polymerase V subunit UmuC</fullName>
        <ecNumber evidence="7">2.7.7.7</ecNumber>
    </submittedName>
</protein>
<dbReference type="InterPro" id="IPR025188">
    <property type="entry name" value="DUF4113"/>
</dbReference>
<dbReference type="InterPro" id="IPR043128">
    <property type="entry name" value="Rev_trsase/Diguanyl_cyclase"/>
</dbReference>
<keyword evidence="7" id="KW-0548">Nucleotidyltransferase</keyword>
<dbReference type="GO" id="GO:0003887">
    <property type="term" value="F:DNA-directed DNA polymerase activity"/>
    <property type="evidence" value="ECO:0007669"/>
    <property type="project" value="UniProtKB-EC"/>
</dbReference>
<keyword evidence="8" id="KW-1185">Reference proteome</keyword>
<keyword evidence="5" id="KW-0742">SOS response</keyword>
<dbReference type="PANTHER" id="PTHR11076:SF34">
    <property type="entry name" value="PROTEIN UMUC"/>
    <property type="match status" value="1"/>
</dbReference>
<dbReference type="InterPro" id="IPR050116">
    <property type="entry name" value="DNA_polymerase-Y"/>
</dbReference>
<dbReference type="NCBIfam" id="NF002955">
    <property type="entry name" value="PRK03609.1"/>
    <property type="match status" value="1"/>
</dbReference>
<keyword evidence="2" id="KW-0227">DNA damage</keyword>
<dbReference type="InterPro" id="IPR036775">
    <property type="entry name" value="DNA_pol_Y-fam_lit_finger_sf"/>
</dbReference>
<evidence type="ECO:0000256" key="1">
    <source>
        <dbReference type="ARBA" id="ARBA00010945"/>
    </source>
</evidence>
<dbReference type="GeneID" id="84633324"/>
<dbReference type="Pfam" id="PF11799">
    <property type="entry name" value="IMS_C"/>
    <property type="match status" value="1"/>
</dbReference>
<dbReference type="SUPFAM" id="SSF100879">
    <property type="entry name" value="Lesion bypass DNA polymerase (Y-family), little finger domain"/>
    <property type="match status" value="1"/>
</dbReference>
<feature type="domain" description="UmuC" evidence="6">
    <location>
        <begin position="2"/>
        <end position="187"/>
    </location>
</feature>
<keyword evidence="3" id="KW-0741">SOS mutagenesis</keyword>
<accession>A0ABM6S228</accession>
<dbReference type="EC" id="2.7.7.7" evidence="7"/>
<comment type="similarity">
    <text evidence="1">Belongs to the DNA polymerase type-Y family.</text>
</comment>
<dbReference type="CDD" id="cd01700">
    <property type="entry name" value="PolY_Pol_V_umuC"/>
    <property type="match status" value="1"/>
</dbReference>
<dbReference type="Pfam" id="PF11798">
    <property type="entry name" value="IMS_HHH"/>
    <property type="match status" value="1"/>
</dbReference>
<keyword evidence="7" id="KW-0808">Transferase</keyword>
<dbReference type="Pfam" id="PF00817">
    <property type="entry name" value="IMS"/>
    <property type="match status" value="1"/>
</dbReference>
<sequence length="422" mass="47806">MFALVDVNNFYASCEMIFRPDLADRPVIVLSNNDGCVISRNALAKQAGIAMAAPYFMIQESVRQHGIEVFSSNYALYGDMSSRVMSLLEELAPRVEIYSIDEAFIDLHGVSHCMSLEQFGHQLRDRVRKEAHLKVGVGIACTRTLAKLANYAAKRWPQLGGVVDLSDSTRQRKLLARVPVEEVWGVGRRISQRLRQLGIETALQLAESPAPLIRKHFSVVLERTVRELRGESCLAAEEVPSAKQQIVCSRSFGSRTDDYQAVRQAVCAWAERAAEKLRKEKQYCRQVAVFLRTSPHAADGRYYANQASGQLLTPTNDTREIIRLATEGLDRIWRDGYRYIKTGVILSDFFSQGVAQLDLFDEHRPQANGERLMKLMDEINQRGKGKLWFAGQGIVKPWTMKREMLSPTWTTRWSDIPVARIK</sequence>
<keyword evidence="4" id="KW-0234">DNA repair</keyword>
<organism evidence="7 8">
    <name type="scientific">Mixta calida</name>
    <dbReference type="NCBI Taxonomy" id="665913"/>
    <lineage>
        <taxon>Bacteria</taxon>
        <taxon>Pseudomonadati</taxon>
        <taxon>Pseudomonadota</taxon>
        <taxon>Gammaproteobacteria</taxon>
        <taxon>Enterobacterales</taxon>
        <taxon>Erwiniaceae</taxon>
        <taxon>Mixta</taxon>
    </lineage>
</organism>
<reference evidence="7 8" key="1">
    <citation type="submission" date="2018-01" db="EMBL/GenBank/DDBJ databases">
        <title>Complete and assembled Genome of Pantoea calida DSM22759T.</title>
        <authorList>
            <person name="Stevens M.J.A."/>
            <person name="Zurfluh K."/>
            <person name="Stephan R."/>
        </authorList>
    </citation>
    <scope>NUCLEOTIDE SEQUENCE [LARGE SCALE GENOMIC DNA]</scope>
    <source>
        <strain evidence="7 8">DSM 22759</strain>
    </source>
</reference>
<proteinExistence type="inferred from homology"/>
<evidence type="ECO:0000313" key="7">
    <source>
        <dbReference type="EMBL" id="AUY25019.1"/>
    </source>
</evidence>
<evidence type="ECO:0000256" key="5">
    <source>
        <dbReference type="ARBA" id="ARBA00023236"/>
    </source>
</evidence>
<dbReference type="Proteomes" id="UP000237673">
    <property type="component" value="Chromosome"/>
</dbReference>
<evidence type="ECO:0000256" key="4">
    <source>
        <dbReference type="ARBA" id="ARBA00023204"/>
    </source>
</evidence>
<dbReference type="RefSeq" id="WP_038626600.1">
    <property type="nucleotide sequence ID" value="NZ_CP026378.1"/>
</dbReference>
<dbReference type="Gene3D" id="3.40.1170.60">
    <property type="match status" value="1"/>
</dbReference>
<evidence type="ECO:0000256" key="3">
    <source>
        <dbReference type="ARBA" id="ARBA00023199"/>
    </source>
</evidence>
<dbReference type="InterPro" id="IPR024728">
    <property type="entry name" value="PolY_HhH_motif"/>
</dbReference>
<dbReference type="EMBL" id="CP026378">
    <property type="protein sequence ID" value="AUY25019.1"/>
    <property type="molecule type" value="Genomic_DNA"/>
</dbReference>
<evidence type="ECO:0000313" key="8">
    <source>
        <dbReference type="Proteomes" id="UP000237673"/>
    </source>
</evidence>
<evidence type="ECO:0000259" key="6">
    <source>
        <dbReference type="PROSITE" id="PS50173"/>
    </source>
</evidence>
<dbReference type="PANTHER" id="PTHR11076">
    <property type="entry name" value="DNA REPAIR POLYMERASE UMUC / TRANSFERASE FAMILY MEMBER"/>
    <property type="match status" value="1"/>
</dbReference>